<dbReference type="RefSeq" id="XP_030999296.1">
    <property type="nucleotide sequence ID" value="XM_031134925.1"/>
</dbReference>
<dbReference type="SUPFAM" id="SSF53067">
    <property type="entry name" value="Actin-like ATPase domain"/>
    <property type="match status" value="2"/>
</dbReference>
<dbReference type="Proteomes" id="UP000319257">
    <property type="component" value="Unassembled WGS sequence"/>
</dbReference>
<dbReference type="PANTHER" id="PTHR14187">
    <property type="entry name" value="ALPHA KINASE/ELONGATION FACTOR 2 KINASE"/>
    <property type="match status" value="1"/>
</dbReference>
<evidence type="ECO:0000313" key="2">
    <source>
        <dbReference type="Proteomes" id="UP000319257"/>
    </source>
</evidence>
<dbReference type="EMBL" id="SKBQ01000137">
    <property type="protein sequence ID" value="TPX17585.1"/>
    <property type="molecule type" value="Genomic_DNA"/>
</dbReference>
<organism evidence="1 2">
    <name type="scientific">Thyridium curvatum</name>
    <dbReference type="NCBI Taxonomy" id="1093900"/>
    <lineage>
        <taxon>Eukaryota</taxon>
        <taxon>Fungi</taxon>
        <taxon>Dikarya</taxon>
        <taxon>Ascomycota</taxon>
        <taxon>Pezizomycotina</taxon>
        <taxon>Sordariomycetes</taxon>
        <taxon>Sordariomycetidae</taxon>
        <taxon>Thyridiales</taxon>
        <taxon>Thyridiaceae</taxon>
        <taxon>Thyridium</taxon>
    </lineage>
</organism>
<dbReference type="Gene3D" id="3.90.640.10">
    <property type="entry name" value="Actin, Chain A, domain 4"/>
    <property type="match status" value="1"/>
</dbReference>
<dbReference type="PANTHER" id="PTHR14187:SF5">
    <property type="entry name" value="HEAT SHOCK 70 KDA PROTEIN 12A"/>
    <property type="match status" value="1"/>
</dbReference>
<dbReference type="CDD" id="cd10170">
    <property type="entry name" value="ASKHA_NBD_HSP70"/>
    <property type="match status" value="2"/>
</dbReference>
<protein>
    <recommendedName>
        <fullName evidence="3">Actin-like ATPase domain-containing protein</fullName>
    </recommendedName>
</protein>
<dbReference type="InterPro" id="IPR043129">
    <property type="entry name" value="ATPase_NBD"/>
</dbReference>
<evidence type="ECO:0008006" key="3">
    <source>
        <dbReference type="Google" id="ProtNLM"/>
    </source>
</evidence>
<sequence length="817" mass="89301">MPAQTRSSHVCKWDASVAIDIGTTFSGYCIIQRSACEQHALDHDEEVICPVKFPTRLARDENTDTITFVGPDPPSSANEGTRQEYKNFKLALMADEEWDPSANNANPALLGFLRDCLGSFETPGSSSELIATSLKGLWDLALAELEQLEVGAQRTRGQLQVIIAYPHYWDTCGLAKGRFEEALRLAGLKGSGDPPNVLLMTEHAAAAWSAAHDLQTLPEVEVQPGDPIIITNCGGINIDVIAINYPGIDSSPETAEPSGAHYILDGSVAIDFNFDNLITQSIERVTGKTEEDWTPEIRGEKQHALDKWIKDKPNFTALDLMTGSFKYKVEGKPFSIHRDDMISIFRPASQAIVKSIVALCRKPECKSPKVVFMTGGLSLNPQIQAMVRHGLRCDLGDECPTVLVREDHHIWNAVQYGAARRSSYRVVLRSACEQHPWLDQTICPLDFPTRLAISQSTGAVKFVGPDGRSPALQVPPMLYQDFKYLTLPLVLGGDWATASSNADPALLEHLRGYISNINTTMDAAQLASISLKGLWELARGDIQMFEAQGVKCRISVVITYPNGWDSGVKGRFENAAHLAGIAGFADSLAFIPEHEAVARAMPSCLLAHPLPLIKAGDPIIVVNGGDVTIDVTAINLPTTGSSPDTPASSGTKCLLNGLFGMDINFWKLITKALERSTRKTEQDWSPTTHKERADASARWDKVKLNFSATSLRGFFQYSTADGRPGSIHRDDLITSIFRPATLPIADAIVDFCRRPECNSPKAVVLVGPMSQNPEIKEFVQWGMRQALQAPGPPIFVLDDFSCIVPRGAAEYGLSRLN</sequence>
<evidence type="ECO:0000313" key="1">
    <source>
        <dbReference type="EMBL" id="TPX17585.1"/>
    </source>
</evidence>
<keyword evidence="2" id="KW-1185">Reference proteome</keyword>
<dbReference type="InParanoid" id="A0A507B399"/>
<dbReference type="GeneID" id="41979566"/>
<proteinExistence type="predicted"/>
<gene>
    <name evidence="1" type="ORF">E0L32_012119</name>
</gene>
<dbReference type="OrthoDB" id="5140910at2759"/>
<dbReference type="Gene3D" id="3.30.420.40">
    <property type="match status" value="3"/>
</dbReference>
<name>A0A507B399_9PEZI</name>
<accession>A0A507B399</accession>
<comment type="caution">
    <text evidence="1">The sequence shown here is derived from an EMBL/GenBank/DDBJ whole genome shotgun (WGS) entry which is preliminary data.</text>
</comment>
<dbReference type="AlphaFoldDB" id="A0A507B399"/>
<reference evidence="1 2" key="1">
    <citation type="submission" date="2019-06" db="EMBL/GenBank/DDBJ databases">
        <title>Draft genome sequence of the filamentous fungus Phialemoniopsis curvata isolated from diesel fuel.</title>
        <authorList>
            <person name="Varaljay V.A."/>
            <person name="Lyon W.J."/>
            <person name="Crouch A.L."/>
            <person name="Drake C.E."/>
            <person name="Hollomon J.M."/>
            <person name="Nadeau L.J."/>
            <person name="Nunn H.S."/>
            <person name="Stevenson B.S."/>
            <person name="Bojanowski C.L."/>
            <person name="Crookes-Goodson W.J."/>
        </authorList>
    </citation>
    <scope>NUCLEOTIDE SEQUENCE [LARGE SCALE GENOMIC DNA]</scope>
    <source>
        <strain evidence="1 2">D216</strain>
    </source>
</reference>